<sequence>MEITVCVPNPCQNSGVCKPIGNAFLCSCRRGFRGLIHQQQQRIRVVDLLGPLPCNHIVPDRWGHLYLKMGPPPAGGTVRDRCKEDWAADEGGDLGGPIPRCLGWL</sequence>
<proteinExistence type="predicted"/>
<gene>
    <name evidence="3" type="ORF">ATANTOWER_018830</name>
</gene>
<evidence type="ECO:0000313" key="3">
    <source>
        <dbReference type="EMBL" id="MED6237095.1"/>
    </source>
</evidence>
<comment type="caution">
    <text evidence="3">The sequence shown here is derived from an EMBL/GenBank/DDBJ whole genome shotgun (WGS) entry which is preliminary data.</text>
</comment>
<keyword evidence="4" id="KW-1185">Reference proteome</keyword>
<dbReference type="Proteomes" id="UP001345963">
    <property type="component" value="Unassembled WGS sequence"/>
</dbReference>
<dbReference type="CDD" id="cd00054">
    <property type="entry name" value="EGF_CA"/>
    <property type="match status" value="1"/>
</dbReference>
<accession>A0ABU7AGV6</accession>
<dbReference type="Pfam" id="PF00008">
    <property type="entry name" value="EGF"/>
    <property type="match status" value="1"/>
</dbReference>
<dbReference type="PROSITE" id="PS50026">
    <property type="entry name" value="EGF_3"/>
    <property type="match status" value="1"/>
</dbReference>
<dbReference type="Gene3D" id="2.10.25.10">
    <property type="entry name" value="Laminin"/>
    <property type="match status" value="1"/>
</dbReference>
<reference evidence="3 4" key="1">
    <citation type="submission" date="2021-07" db="EMBL/GenBank/DDBJ databases">
        <authorList>
            <person name="Palmer J.M."/>
        </authorList>
    </citation>
    <scope>NUCLEOTIDE SEQUENCE [LARGE SCALE GENOMIC DNA]</scope>
    <source>
        <strain evidence="3 4">AT_MEX2019</strain>
        <tissue evidence="3">Muscle</tissue>
    </source>
</reference>
<comment type="caution">
    <text evidence="1">Lacks conserved residue(s) required for the propagation of feature annotation.</text>
</comment>
<keyword evidence="1" id="KW-0245">EGF-like domain</keyword>
<name>A0ABU7AGV6_9TELE</name>
<evidence type="ECO:0000313" key="4">
    <source>
        <dbReference type="Proteomes" id="UP001345963"/>
    </source>
</evidence>
<dbReference type="InterPro" id="IPR000742">
    <property type="entry name" value="EGF"/>
</dbReference>
<dbReference type="EMBL" id="JAHUTI010013758">
    <property type="protein sequence ID" value="MED6237095.1"/>
    <property type="molecule type" value="Genomic_DNA"/>
</dbReference>
<feature type="domain" description="EGF-like" evidence="2">
    <location>
        <begin position="2"/>
        <end position="38"/>
    </location>
</feature>
<organism evidence="3 4">
    <name type="scientific">Ataeniobius toweri</name>
    <dbReference type="NCBI Taxonomy" id="208326"/>
    <lineage>
        <taxon>Eukaryota</taxon>
        <taxon>Metazoa</taxon>
        <taxon>Chordata</taxon>
        <taxon>Craniata</taxon>
        <taxon>Vertebrata</taxon>
        <taxon>Euteleostomi</taxon>
        <taxon>Actinopterygii</taxon>
        <taxon>Neopterygii</taxon>
        <taxon>Teleostei</taxon>
        <taxon>Neoteleostei</taxon>
        <taxon>Acanthomorphata</taxon>
        <taxon>Ovalentaria</taxon>
        <taxon>Atherinomorphae</taxon>
        <taxon>Cyprinodontiformes</taxon>
        <taxon>Goodeidae</taxon>
        <taxon>Ataeniobius</taxon>
    </lineage>
</organism>
<dbReference type="SUPFAM" id="SSF57196">
    <property type="entry name" value="EGF/Laminin"/>
    <property type="match status" value="1"/>
</dbReference>
<protein>
    <recommendedName>
        <fullName evidence="2">EGF-like domain-containing protein</fullName>
    </recommendedName>
</protein>
<evidence type="ECO:0000256" key="1">
    <source>
        <dbReference type="PROSITE-ProRule" id="PRU00076"/>
    </source>
</evidence>
<evidence type="ECO:0000259" key="2">
    <source>
        <dbReference type="PROSITE" id="PS50026"/>
    </source>
</evidence>